<keyword evidence="3" id="KW-1185">Reference proteome</keyword>
<evidence type="ECO:0000256" key="1">
    <source>
        <dbReference type="SAM" id="MobiDB-lite"/>
    </source>
</evidence>
<dbReference type="STRING" id="1408157.A0A1J7JDG6"/>
<name>A0A1J7JDG6_9PEZI</name>
<accession>A0A1J7JDG6</accession>
<protein>
    <submittedName>
        <fullName evidence="2">Uncharacterized protein</fullName>
    </submittedName>
</protein>
<dbReference type="AlphaFoldDB" id="A0A1J7JDG6"/>
<dbReference type="InParanoid" id="A0A1J7JDG6"/>
<feature type="compositionally biased region" description="Basic and acidic residues" evidence="1">
    <location>
        <begin position="1"/>
        <end position="11"/>
    </location>
</feature>
<dbReference type="EMBL" id="KV875096">
    <property type="protein sequence ID" value="OIW31377.1"/>
    <property type="molecule type" value="Genomic_DNA"/>
</dbReference>
<dbReference type="OrthoDB" id="3439627at2759"/>
<sequence length="84" mass="8425">MAPSHSEESNRPAETIKPGKNIVHGSAGDQDLPSKVDRADKTAPLPEHEHGGAIPGMNASGGGSQGLAQGPTRGQGKGPLKPGV</sequence>
<feature type="region of interest" description="Disordered" evidence="1">
    <location>
        <begin position="1"/>
        <end position="84"/>
    </location>
</feature>
<gene>
    <name evidence="2" type="ORF">CONLIGDRAFT_680083</name>
</gene>
<feature type="compositionally biased region" description="Basic and acidic residues" evidence="1">
    <location>
        <begin position="32"/>
        <end position="51"/>
    </location>
</feature>
<reference evidence="2 3" key="1">
    <citation type="submission" date="2016-10" db="EMBL/GenBank/DDBJ databases">
        <title>Draft genome sequence of Coniochaeta ligniaria NRRL30616, a lignocellulolytic fungus for bioabatement of inhibitors in plant biomass hydrolysates.</title>
        <authorList>
            <consortium name="DOE Joint Genome Institute"/>
            <person name="Jimenez D.J."/>
            <person name="Hector R.E."/>
            <person name="Riley R."/>
            <person name="Sun H."/>
            <person name="Grigoriev I.V."/>
            <person name="Van Elsas J.D."/>
            <person name="Nichols N.N."/>
        </authorList>
    </citation>
    <scope>NUCLEOTIDE SEQUENCE [LARGE SCALE GENOMIC DNA]</scope>
    <source>
        <strain evidence="2 3">NRRL 30616</strain>
    </source>
</reference>
<dbReference type="Proteomes" id="UP000182658">
    <property type="component" value="Unassembled WGS sequence"/>
</dbReference>
<organism evidence="2 3">
    <name type="scientific">Coniochaeta ligniaria NRRL 30616</name>
    <dbReference type="NCBI Taxonomy" id="1408157"/>
    <lineage>
        <taxon>Eukaryota</taxon>
        <taxon>Fungi</taxon>
        <taxon>Dikarya</taxon>
        <taxon>Ascomycota</taxon>
        <taxon>Pezizomycotina</taxon>
        <taxon>Sordariomycetes</taxon>
        <taxon>Sordariomycetidae</taxon>
        <taxon>Coniochaetales</taxon>
        <taxon>Coniochaetaceae</taxon>
        <taxon>Coniochaeta</taxon>
    </lineage>
</organism>
<evidence type="ECO:0000313" key="2">
    <source>
        <dbReference type="EMBL" id="OIW31377.1"/>
    </source>
</evidence>
<proteinExistence type="predicted"/>
<evidence type="ECO:0000313" key="3">
    <source>
        <dbReference type="Proteomes" id="UP000182658"/>
    </source>
</evidence>